<protein>
    <submittedName>
        <fullName evidence="2">Uncharacterized protein</fullName>
    </submittedName>
</protein>
<gene>
    <name evidence="2" type="ORF">Mal52_61720</name>
</gene>
<reference evidence="2 3" key="1">
    <citation type="submission" date="2019-02" db="EMBL/GenBank/DDBJ databases">
        <title>Deep-cultivation of Planctomycetes and their phenomic and genomic characterization uncovers novel biology.</title>
        <authorList>
            <person name="Wiegand S."/>
            <person name="Jogler M."/>
            <person name="Boedeker C."/>
            <person name="Pinto D."/>
            <person name="Vollmers J."/>
            <person name="Rivas-Marin E."/>
            <person name="Kohn T."/>
            <person name="Peeters S.H."/>
            <person name="Heuer A."/>
            <person name="Rast P."/>
            <person name="Oberbeckmann S."/>
            <person name="Bunk B."/>
            <person name="Jeske O."/>
            <person name="Meyerdierks A."/>
            <person name="Storesund J.E."/>
            <person name="Kallscheuer N."/>
            <person name="Luecker S."/>
            <person name="Lage O.M."/>
            <person name="Pohl T."/>
            <person name="Merkel B.J."/>
            <person name="Hornburger P."/>
            <person name="Mueller R.-W."/>
            <person name="Bruemmer F."/>
            <person name="Labrenz M."/>
            <person name="Spormann A.M."/>
            <person name="Op den Camp H."/>
            <person name="Overmann J."/>
            <person name="Amann R."/>
            <person name="Jetten M.S.M."/>
            <person name="Mascher T."/>
            <person name="Medema M.H."/>
            <person name="Devos D.P."/>
            <person name="Kaster A.-K."/>
            <person name="Ovreas L."/>
            <person name="Rohde M."/>
            <person name="Galperin M.Y."/>
            <person name="Jogler C."/>
        </authorList>
    </citation>
    <scope>NUCLEOTIDE SEQUENCE [LARGE SCALE GENOMIC DNA]</scope>
    <source>
        <strain evidence="2 3">Mal52</strain>
    </source>
</reference>
<organism evidence="2 3">
    <name type="scientific">Symmachiella dynata</name>
    <dbReference type="NCBI Taxonomy" id="2527995"/>
    <lineage>
        <taxon>Bacteria</taxon>
        <taxon>Pseudomonadati</taxon>
        <taxon>Planctomycetota</taxon>
        <taxon>Planctomycetia</taxon>
        <taxon>Planctomycetales</taxon>
        <taxon>Planctomycetaceae</taxon>
        <taxon>Symmachiella</taxon>
    </lineage>
</organism>
<feature type="compositionally biased region" description="Polar residues" evidence="1">
    <location>
        <begin position="143"/>
        <end position="157"/>
    </location>
</feature>
<evidence type="ECO:0000313" key="2">
    <source>
        <dbReference type="EMBL" id="QDU47637.1"/>
    </source>
</evidence>
<accession>A0A517ZYS5</accession>
<sequence length="432" mass="47037">MLKYPGMGRSFAVSVTFGLSLLTAVGCRHAQQHECRTQPMASASNYCPTAPYSTPETMSQPYGDDGEYVPMPPEPDEATPAPSEAYSVPQRRSPVQAIKDGSRRLGSKLSRMIKGDEEVAEDEMIGRDHVSSPDLQSPGAYSAQPQLGQPAGNQSGAFSGAGNAYPPRVPPVPDSESFDEFDENIDLSLPTENIPGDVELPDGNANYRQPQQNLSLPVSNSQGEFDLYAPQLRHSTPTPTLAPAPSDVPQLRDDFNESGNEFNDAQFDDDDFDDRGPQLLPAPGQGGAKQVKFVPVQPSGLNLFQIGTLGLCSEVRSYEDFSEIDRNELRAGQDLLIYNTLTNTESVRSAAGFRTLTRSRVEWLGAGDRVLHQVQLSEAPDASRSVRQDYFLTHQVAVPESLPAGLYTLRLTVEDLFGHQAAHATMQVRVID</sequence>
<dbReference type="AlphaFoldDB" id="A0A517ZYS5"/>
<feature type="compositionally biased region" description="Acidic residues" evidence="1">
    <location>
        <begin position="176"/>
        <end position="185"/>
    </location>
</feature>
<feature type="region of interest" description="Disordered" evidence="1">
    <location>
        <begin position="255"/>
        <end position="275"/>
    </location>
</feature>
<evidence type="ECO:0000256" key="1">
    <source>
        <dbReference type="SAM" id="MobiDB-lite"/>
    </source>
</evidence>
<dbReference type="EMBL" id="CP036276">
    <property type="protein sequence ID" value="QDU47637.1"/>
    <property type="molecule type" value="Genomic_DNA"/>
</dbReference>
<name>A0A517ZYS5_9PLAN</name>
<dbReference type="KEGG" id="sdyn:Mal52_61720"/>
<dbReference type="RefSeq" id="WP_145380429.1">
    <property type="nucleotide sequence ID" value="NZ_CP036276.1"/>
</dbReference>
<feature type="region of interest" description="Disordered" evidence="1">
    <location>
        <begin position="55"/>
        <end position="210"/>
    </location>
</feature>
<dbReference type="PROSITE" id="PS51257">
    <property type="entry name" value="PROKAR_LIPOPROTEIN"/>
    <property type="match status" value="1"/>
</dbReference>
<keyword evidence="3" id="KW-1185">Reference proteome</keyword>
<dbReference type="Proteomes" id="UP000319383">
    <property type="component" value="Chromosome"/>
</dbReference>
<evidence type="ECO:0000313" key="3">
    <source>
        <dbReference type="Proteomes" id="UP000319383"/>
    </source>
</evidence>
<proteinExistence type="predicted"/>